<evidence type="ECO:0000313" key="3">
    <source>
        <dbReference type="Proteomes" id="UP000654452"/>
    </source>
</evidence>
<reference evidence="2 3" key="1">
    <citation type="submission" date="2021-01" db="EMBL/GenBank/DDBJ databases">
        <title>Azospirillum sp. YIM DDC1 draft genome.</title>
        <authorList>
            <person name="Wang Y.-X."/>
        </authorList>
    </citation>
    <scope>NUCLEOTIDE SEQUENCE [LARGE SCALE GENOMIC DNA]</scope>
    <source>
        <strain evidence="2 3">YIM DDC1</strain>
    </source>
</reference>
<dbReference type="Gene3D" id="2.30.30.40">
    <property type="entry name" value="SH3 Domains"/>
    <property type="match status" value="1"/>
</dbReference>
<dbReference type="SMART" id="SM00671">
    <property type="entry name" value="SEL1"/>
    <property type="match status" value="4"/>
</dbReference>
<dbReference type="PANTHER" id="PTHR45011">
    <property type="entry name" value="DAP3-BINDING CELL DEATH ENHANCER 1"/>
    <property type="match status" value="1"/>
</dbReference>
<accession>A0ABS1HS27</accession>
<keyword evidence="3" id="KW-1185">Reference proteome</keyword>
<dbReference type="RefSeq" id="WP_200483979.1">
    <property type="nucleotide sequence ID" value="NZ_JAEPIV010000001.1"/>
</dbReference>
<gene>
    <name evidence="2" type="ORF">JJL56_01930</name>
</gene>
<protein>
    <submittedName>
        <fullName evidence="2">SEL1-like repeat protein</fullName>
    </submittedName>
</protein>
<proteinExistence type="predicted"/>
<evidence type="ECO:0000313" key="2">
    <source>
        <dbReference type="EMBL" id="MBK4717618.1"/>
    </source>
</evidence>
<name>A0ABS1HS27_9PROT</name>
<feature type="signal peptide" evidence="1">
    <location>
        <begin position="1"/>
        <end position="29"/>
    </location>
</feature>
<feature type="chain" id="PRO_5045716308" evidence="1">
    <location>
        <begin position="30"/>
        <end position="499"/>
    </location>
</feature>
<dbReference type="InterPro" id="IPR006597">
    <property type="entry name" value="Sel1-like"/>
</dbReference>
<dbReference type="Proteomes" id="UP000654452">
    <property type="component" value="Unassembled WGS sequence"/>
</dbReference>
<dbReference type="Gene3D" id="1.25.40.10">
    <property type="entry name" value="Tetratricopeptide repeat domain"/>
    <property type="match status" value="1"/>
</dbReference>
<dbReference type="Pfam" id="PF08238">
    <property type="entry name" value="Sel1"/>
    <property type="match status" value="4"/>
</dbReference>
<dbReference type="InterPro" id="IPR052748">
    <property type="entry name" value="ISR_Activator"/>
</dbReference>
<evidence type="ECO:0000256" key="1">
    <source>
        <dbReference type="SAM" id="SignalP"/>
    </source>
</evidence>
<sequence>MPLSTFLRQKILAAAALGVSLVNATPASAGLIDAKEAHERGDFTTAAQELQPLAATGNAAAQAHLGSLYLSGRGVQRDLEQARIWMEKAARQGNVGAKLGLGILLSRHPSQDTDQSDARRWLKAAGDDGVVEAQYQAALLLDAGIGGPPDPATAAEWLRLAASAKHMDATTLLAMLHLEGRGVPEDSEQASRLIETAASAGDERAIQLRHLLETLSGGKQPVPLSALAGWDRWRRAGEIDLGSKTDKVMAVKSPKANLRIKPAPKAQVVAQMEQDRPVYVLVRRGEWSMVATPDAVIGWMNQSTLAASTPGDVQRPATASVRSAGSQQLELFGVSLTTADRPTMQQALSALGARDVGNGSNQWPGRYNMQGLANYRTWFDLYDGKGLLDGAIKLEVGYAKGARFAVARYIFSNFDVLNGQRLVEMLKQKYGPSSVRHSGFDEEHVWRRGDVVIRAGSKHMTGPFLVYEVPEVFRQLEQEIEDARQNAVRRKAVQQSGRF</sequence>
<comment type="caution">
    <text evidence="2">The sequence shown here is derived from an EMBL/GenBank/DDBJ whole genome shotgun (WGS) entry which is preliminary data.</text>
</comment>
<dbReference type="EMBL" id="JAEPIV010000001">
    <property type="protein sequence ID" value="MBK4717618.1"/>
    <property type="molecule type" value="Genomic_DNA"/>
</dbReference>
<dbReference type="InterPro" id="IPR011990">
    <property type="entry name" value="TPR-like_helical_dom_sf"/>
</dbReference>
<dbReference type="InterPro" id="IPR010466">
    <property type="entry name" value="DUF1058"/>
</dbReference>
<dbReference type="PANTHER" id="PTHR45011:SF1">
    <property type="entry name" value="DAP3-BINDING CELL DEATH ENHANCER 1"/>
    <property type="match status" value="1"/>
</dbReference>
<dbReference type="SUPFAM" id="SSF81901">
    <property type="entry name" value="HCP-like"/>
    <property type="match status" value="1"/>
</dbReference>
<organism evidence="2 3">
    <name type="scientific">Azospirillum aestuarii</name>
    <dbReference type="NCBI Taxonomy" id="2802052"/>
    <lineage>
        <taxon>Bacteria</taxon>
        <taxon>Pseudomonadati</taxon>
        <taxon>Pseudomonadota</taxon>
        <taxon>Alphaproteobacteria</taxon>
        <taxon>Rhodospirillales</taxon>
        <taxon>Azospirillaceae</taxon>
        <taxon>Azospirillum</taxon>
    </lineage>
</organism>
<dbReference type="Pfam" id="PF06347">
    <property type="entry name" value="SH3_4"/>
    <property type="match status" value="1"/>
</dbReference>
<keyword evidence="1" id="KW-0732">Signal</keyword>